<dbReference type="PANTHER" id="PTHR39217:SF1">
    <property type="entry name" value="GLUTATHIONE SYNTHETASE"/>
    <property type="match status" value="1"/>
</dbReference>
<dbReference type="PANTHER" id="PTHR39217">
    <property type="match status" value="1"/>
</dbReference>
<organism evidence="1 2">
    <name type="scientific">Brevundimonas subvibrioides</name>
    <dbReference type="NCBI Taxonomy" id="74313"/>
    <lineage>
        <taxon>Bacteria</taxon>
        <taxon>Pseudomonadati</taxon>
        <taxon>Pseudomonadota</taxon>
        <taxon>Alphaproteobacteria</taxon>
        <taxon>Caulobacterales</taxon>
        <taxon>Caulobacteraceae</taxon>
        <taxon>Brevundimonas</taxon>
    </lineage>
</organism>
<accession>A0A258HID3</accession>
<sequence length="292" mass="31309">MTQIAILTPAADDPAYKSHWPVVLERLSTALAMADVSAVPTAWTDHVEDASGLTGYPLVLGVLTWGYYERHADWLAATTLWARAGVRIANPASVLGWNSDKSYLRRLETAGIPIPPTAWSDQVTQAEVDAAFGRFGTDTLVVKPTVSGGAWKTVKVSRGETLTDAPDGAAMIQPFLPELVADGELSLLFFGGRFSHAVMKRATAGDFRVQVQYGGSYVYVAEPPAGAVALAERVLAAIEEPLLYARIDMVESPAGWVLMEAELVEPDFYLSQAPDAGRQFAEAVKARLSSGA</sequence>
<dbReference type="AlphaFoldDB" id="A0A258HID3"/>
<protein>
    <submittedName>
        <fullName evidence="1">Transporter</fullName>
    </submittedName>
</protein>
<dbReference type="Gene3D" id="3.30.470.20">
    <property type="entry name" value="ATP-grasp fold, B domain"/>
    <property type="match status" value="1"/>
</dbReference>
<dbReference type="Proteomes" id="UP000216147">
    <property type="component" value="Unassembled WGS sequence"/>
</dbReference>
<dbReference type="SUPFAM" id="SSF56059">
    <property type="entry name" value="Glutathione synthetase ATP-binding domain-like"/>
    <property type="match status" value="1"/>
</dbReference>
<dbReference type="EMBL" id="NCEQ01000010">
    <property type="protein sequence ID" value="OYX56092.1"/>
    <property type="molecule type" value="Genomic_DNA"/>
</dbReference>
<proteinExistence type="predicted"/>
<reference evidence="1 2" key="1">
    <citation type="submission" date="2017-03" db="EMBL/GenBank/DDBJ databases">
        <title>Lifting the veil on microbial sulfur biogeochemistry in mining wastewaters.</title>
        <authorList>
            <person name="Kantor R.S."/>
            <person name="Colenbrander Nelson T."/>
            <person name="Marshall S."/>
            <person name="Bennett D."/>
            <person name="Apte S."/>
            <person name="Camacho D."/>
            <person name="Thomas B.C."/>
            <person name="Warren L.A."/>
            <person name="Banfield J.F."/>
        </authorList>
    </citation>
    <scope>NUCLEOTIDE SEQUENCE [LARGE SCALE GENOMIC DNA]</scope>
    <source>
        <strain evidence="1">32-68-21</strain>
    </source>
</reference>
<name>A0A258HID3_9CAUL</name>
<evidence type="ECO:0000313" key="1">
    <source>
        <dbReference type="EMBL" id="OYX56092.1"/>
    </source>
</evidence>
<gene>
    <name evidence="1" type="ORF">B7Y86_11500</name>
</gene>
<evidence type="ECO:0000313" key="2">
    <source>
        <dbReference type="Proteomes" id="UP000216147"/>
    </source>
</evidence>
<comment type="caution">
    <text evidence="1">The sequence shown here is derived from an EMBL/GenBank/DDBJ whole genome shotgun (WGS) entry which is preliminary data.</text>
</comment>
<dbReference type="InterPro" id="IPR053191">
    <property type="entry name" value="DcsG_Biosynth_Enzyme"/>
</dbReference>